<dbReference type="PANTHER" id="PTHR23024:SF24">
    <property type="entry name" value="ALPHA_BETA HYDROLASE FOLD-3 DOMAIN-CONTAINING PROTEIN"/>
    <property type="match status" value="1"/>
</dbReference>
<keyword evidence="2" id="KW-0378">Hydrolase</keyword>
<dbReference type="Gene3D" id="3.40.50.1820">
    <property type="entry name" value="alpha/beta hydrolase"/>
    <property type="match status" value="1"/>
</dbReference>
<dbReference type="InterPro" id="IPR050466">
    <property type="entry name" value="Carboxylest/Gibb_receptor"/>
</dbReference>
<dbReference type="GO" id="GO:0016787">
    <property type="term" value="F:hydrolase activity"/>
    <property type="evidence" value="ECO:0007669"/>
    <property type="project" value="UniProtKB-KW"/>
</dbReference>
<dbReference type="EMBL" id="CP073720">
    <property type="protein sequence ID" value="UWP87112.1"/>
    <property type="molecule type" value="Genomic_DNA"/>
</dbReference>
<evidence type="ECO:0000259" key="1">
    <source>
        <dbReference type="Pfam" id="PF07859"/>
    </source>
</evidence>
<evidence type="ECO:0000313" key="3">
    <source>
        <dbReference type="Proteomes" id="UP001059617"/>
    </source>
</evidence>
<dbReference type="InterPro" id="IPR013094">
    <property type="entry name" value="AB_hydrolase_3"/>
</dbReference>
<dbReference type="RefSeq" id="WP_259866968.1">
    <property type="nucleotide sequence ID" value="NZ_BAAAST010000173.1"/>
</dbReference>
<evidence type="ECO:0000313" key="2">
    <source>
        <dbReference type="EMBL" id="UWP87112.1"/>
    </source>
</evidence>
<organism evidence="2 3">
    <name type="scientific">Dactylosporangium fulvum</name>
    <dbReference type="NCBI Taxonomy" id="53359"/>
    <lineage>
        <taxon>Bacteria</taxon>
        <taxon>Bacillati</taxon>
        <taxon>Actinomycetota</taxon>
        <taxon>Actinomycetes</taxon>
        <taxon>Micromonosporales</taxon>
        <taxon>Micromonosporaceae</taxon>
        <taxon>Dactylosporangium</taxon>
    </lineage>
</organism>
<keyword evidence="3" id="KW-1185">Reference proteome</keyword>
<protein>
    <submittedName>
        <fullName evidence="2">Alpha/beta hydrolase fold domain-containing protein</fullName>
    </submittedName>
</protein>
<dbReference type="SUPFAM" id="SSF53474">
    <property type="entry name" value="alpha/beta-Hydrolases"/>
    <property type="match status" value="1"/>
</dbReference>
<name>A0ABY5WAM8_9ACTN</name>
<proteinExistence type="predicted"/>
<accession>A0ABY5WAM8</accession>
<dbReference type="Pfam" id="PF07859">
    <property type="entry name" value="Abhydrolase_3"/>
    <property type="match status" value="1"/>
</dbReference>
<feature type="domain" description="Alpha/beta hydrolase fold-3" evidence="1">
    <location>
        <begin position="75"/>
        <end position="185"/>
    </location>
</feature>
<dbReference type="InterPro" id="IPR029058">
    <property type="entry name" value="AB_hydrolase_fold"/>
</dbReference>
<gene>
    <name evidence="2" type="ORF">Dfulv_23875</name>
</gene>
<reference evidence="2" key="1">
    <citation type="submission" date="2021-04" db="EMBL/GenBank/DDBJ databases">
        <authorList>
            <person name="Hartkoorn R.C."/>
            <person name="Beaudoing E."/>
            <person name="Hot D."/>
        </authorList>
    </citation>
    <scope>NUCLEOTIDE SEQUENCE</scope>
    <source>
        <strain evidence="2">NRRL B-16292</strain>
    </source>
</reference>
<sequence length="193" mass="20058">MSTMSTTVAEPAPCGASHTVVPTALDLPGRCRPAPRHRNVRGDGPSDLTIRGGPLGETWLRLYRPAGVPGPLPVIVHVHGGDAPFRDSDTQRLASRLAAEVGAAVILVDYSLAPTARVPIALEEDYAAVRWAARHGAEHGLDGTRIAVSADPSGMEHADELMLVSDRRGGPKLSAHVLNSPGAAAVLRAALAA</sequence>
<dbReference type="Proteomes" id="UP001059617">
    <property type="component" value="Chromosome"/>
</dbReference>
<reference evidence="2" key="2">
    <citation type="submission" date="2022-09" db="EMBL/GenBank/DDBJ databases">
        <title>Biosynthetic gene clusters of Dactylosporangioum fulvum.</title>
        <authorList>
            <person name="Caradec T."/>
        </authorList>
    </citation>
    <scope>NUCLEOTIDE SEQUENCE</scope>
    <source>
        <strain evidence="2">NRRL B-16292</strain>
    </source>
</reference>
<dbReference type="PANTHER" id="PTHR23024">
    <property type="entry name" value="ARYLACETAMIDE DEACETYLASE"/>
    <property type="match status" value="1"/>
</dbReference>